<evidence type="ECO:0000313" key="1">
    <source>
        <dbReference type="EMBL" id="AMP13347.1"/>
    </source>
</evidence>
<name>A0ABM5Z3P8_9BURK</name>
<organism evidence="1 2">
    <name type="scientific">Collimonas pratensis</name>
    <dbReference type="NCBI Taxonomy" id="279113"/>
    <lineage>
        <taxon>Bacteria</taxon>
        <taxon>Pseudomonadati</taxon>
        <taxon>Pseudomonadota</taxon>
        <taxon>Betaproteobacteria</taxon>
        <taxon>Burkholderiales</taxon>
        <taxon>Oxalobacteraceae</taxon>
        <taxon>Collimonas</taxon>
    </lineage>
</organism>
<gene>
    <name evidence="1" type="ORF">CPter291_1069</name>
</gene>
<evidence type="ECO:0000313" key="2">
    <source>
        <dbReference type="Proteomes" id="UP000074914"/>
    </source>
</evidence>
<dbReference type="EMBL" id="CP013236">
    <property type="protein sequence ID" value="AMP13347.1"/>
    <property type="molecule type" value="Genomic_DNA"/>
</dbReference>
<protein>
    <submittedName>
        <fullName evidence="1">Uncharacterized protein</fullName>
    </submittedName>
</protein>
<sequence length="42" mass="4792">MGIAVKRLLPVRDSTTPGISLPRTAWISCSDQAARRWFPYSW</sequence>
<keyword evidence="2" id="KW-1185">Reference proteome</keyword>
<accession>A0ABM5Z3P8</accession>
<proteinExistence type="predicted"/>
<reference evidence="1 2" key="1">
    <citation type="submission" date="2015-11" db="EMBL/GenBank/DDBJ databases">
        <title>Exploring the genomic traits of fungus-feeding bacterial genus Collimonas.</title>
        <authorList>
            <person name="Song C."/>
            <person name="Schmidt R."/>
            <person name="de Jager V."/>
            <person name="Krzyzanowska D."/>
            <person name="Jongedijk E."/>
            <person name="Cankar K."/>
            <person name="Beekwilder J."/>
            <person name="van Veen A."/>
            <person name="de Boer W."/>
            <person name="van Veen J.A."/>
            <person name="Garbeva P."/>
        </authorList>
    </citation>
    <scope>NUCLEOTIDE SEQUENCE [LARGE SCALE GENOMIC DNA]</scope>
    <source>
        <strain evidence="1 2">Ter291</strain>
    </source>
</reference>
<dbReference type="Proteomes" id="UP000074914">
    <property type="component" value="Chromosome"/>
</dbReference>